<dbReference type="EMBL" id="JAINZZ010000001">
    <property type="protein sequence ID" value="MBY8876358.1"/>
    <property type="molecule type" value="Genomic_DNA"/>
</dbReference>
<evidence type="ECO:0000259" key="3">
    <source>
        <dbReference type="Pfam" id="PF14417"/>
    </source>
</evidence>
<dbReference type="GO" id="GO:0016301">
    <property type="term" value="F:kinase activity"/>
    <property type="evidence" value="ECO:0007669"/>
    <property type="project" value="UniProtKB-KW"/>
</dbReference>
<keyword evidence="5" id="KW-1185">Reference proteome</keyword>
<protein>
    <submittedName>
        <fullName evidence="4">Sensor histidine kinase</fullName>
    </submittedName>
</protein>
<dbReference type="PANTHER" id="PTHR35526:SF3">
    <property type="entry name" value="ANTI-SIGMA-F FACTOR RSBW"/>
    <property type="match status" value="1"/>
</dbReference>
<sequence length="317" mass="35419">MNLPGRTHPGEDDRYRHELYAYAGREQFVAGVSAFIHEALAAGAAVVVAVPREKTVVLRERIPVSEAVDYVDTSRVAHHPGRLCGAWQEWIGEHVARGRPVRGVGESPWGEVRSRVEAEELRYHEWLLNRAFSDGPAWWLLCTHDITQGGADARKLADCHPELRRGGRPTCNPGYDAHAPYPFAPLTSPRAPYEEFLYESGDLAAVRRRISIRAGLHALNADRLRELNLAATEVATNSIRHGGGRGVLRIWCESSRLVCEFRDAGHIEDPLTGRMRPPDRQRGGRGLWLAHQLCDLTEVRSAQNSGTTVRLHMELTE</sequence>
<reference evidence="4 5" key="1">
    <citation type="submission" date="2021-08" db="EMBL/GenBank/DDBJ databases">
        <title>WGS of actinomycetes from Thailand.</title>
        <authorList>
            <person name="Thawai C."/>
        </authorList>
    </citation>
    <scope>NUCLEOTIDE SEQUENCE [LARGE SCALE GENOMIC DNA]</scope>
    <source>
        <strain evidence="4 5">PLK6-54</strain>
    </source>
</reference>
<dbReference type="Gene3D" id="3.30.565.10">
    <property type="entry name" value="Histidine kinase-like ATPase, C-terminal domain"/>
    <property type="match status" value="1"/>
</dbReference>
<dbReference type="SUPFAM" id="SSF55874">
    <property type="entry name" value="ATPase domain of HSP90 chaperone/DNA topoisomerase II/histidine kinase"/>
    <property type="match status" value="1"/>
</dbReference>
<evidence type="ECO:0000313" key="4">
    <source>
        <dbReference type="EMBL" id="MBY8876358.1"/>
    </source>
</evidence>
<dbReference type="InterPro" id="IPR047718">
    <property type="entry name" value="RsbA-like_anti_sig"/>
</dbReference>
<evidence type="ECO:0000259" key="2">
    <source>
        <dbReference type="Pfam" id="PF13581"/>
    </source>
</evidence>
<keyword evidence="1" id="KW-0723">Serine/threonine-protein kinase</keyword>
<dbReference type="InterPro" id="IPR050267">
    <property type="entry name" value="Anti-sigma-factor_SerPK"/>
</dbReference>
<dbReference type="Proteomes" id="UP000778578">
    <property type="component" value="Unassembled WGS sequence"/>
</dbReference>
<gene>
    <name evidence="4" type="ORF">K7862_01720</name>
</gene>
<dbReference type="Pfam" id="PF13581">
    <property type="entry name" value="HATPase_c_2"/>
    <property type="match status" value="1"/>
</dbReference>
<dbReference type="InterPro" id="IPR003594">
    <property type="entry name" value="HATPase_dom"/>
</dbReference>
<dbReference type="PANTHER" id="PTHR35526">
    <property type="entry name" value="ANTI-SIGMA-F FACTOR RSBW-RELATED"/>
    <property type="match status" value="1"/>
</dbReference>
<accession>A0ABS7PZS2</accession>
<dbReference type="NCBIfam" id="NF041045">
    <property type="entry name" value="RsbA_anti_sig"/>
    <property type="match status" value="1"/>
</dbReference>
<feature type="domain" description="MEDS" evidence="3">
    <location>
        <begin position="16"/>
        <end position="161"/>
    </location>
</feature>
<dbReference type="Pfam" id="PF14417">
    <property type="entry name" value="MEDS"/>
    <property type="match status" value="1"/>
</dbReference>
<dbReference type="CDD" id="cd16936">
    <property type="entry name" value="HATPase_RsbW-like"/>
    <property type="match status" value="1"/>
</dbReference>
<organism evidence="4 5">
    <name type="scientific">Actinacidiphila acidipaludis</name>
    <dbReference type="NCBI Taxonomy" id="2873382"/>
    <lineage>
        <taxon>Bacteria</taxon>
        <taxon>Bacillati</taxon>
        <taxon>Actinomycetota</taxon>
        <taxon>Actinomycetes</taxon>
        <taxon>Kitasatosporales</taxon>
        <taxon>Streptomycetaceae</taxon>
        <taxon>Actinacidiphila</taxon>
    </lineage>
</organism>
<dbReference type="RefSeq" id="WP_222959617.1">
    <property type="nucleotide sequence ID" value="NZ_JAINZZ010000001.1"/>
</dbReference>
<comment type="caution">
    <text evidence="4">The sequence shown here is derived from an EMBL/GenBank/DDBJ whole genome shotgun (WGS) entry which is preliminary data.</text>
</comment>
<name>A0ABS7PZS2_9ACTN</name>
<keyword evidence="4" id="KW-0418">Kinase</keyword>
<evidence type="ECO:0000256" key="1">
    <source>
        <dbReference type="ARBA" id="ARBA00022527"/>
    </source>
</evidence>
<keyword evidence="4" id="KW-0808">Transferase</keyword>
<dbReference type="InterPro" id="IPR025847">
    <property type="entry name" value="MEDS_domain"/>
</dbReference>
<dbReference type="InterPro" id="IPR036890">
    <property type="entry name" value="HATPase_C_sf"/>
</dbReference>
<feature type="domain" description="Histidine kinase/HSP90-like ATPase" evidence="2">
    <location>
        <begin position="202"/>
        <end position="311"/>
    </location>
</feature>
<evidence type="ECO:0000313" key="5">
    <source>
        <dbReference type="Proteomes" id="UP000778578"/>
    </source>
</evidence>
<proteinExistence type="predicted"/>